<comment type="function">
    <text evidence="1">Catalyzes the formation of 4-(hydroxymethyl)-2-furancarboxaldehyde phosphate (4-HFC-P) from two molecules of glyceraldehyde-3-P (GA-3-P).</text>
</comment>
<dbReference type="EMBL" id="JAXLPB010000001">
    <property type="protein sequence ID" value="MDY8107868.1"/>
    <property type="molecule type" value="Genomic_DNA"/>
</dbReference>
<dbReference type="InterPro" id="IPR043133">
    <property type="entry name" value="GTP-CH-I_C/QueF"/>
</dbReference>
<dbReference type="InterPro" id="IPR007565">
    <property type="entry name" value="4HFCP_synth"/>
</dbReference>
<evidence type="ECO:0000259" key="7">
    <source>
        <dbReference type="SMART" id="SM00905"/>
    </source>
</evidence>
<evidence type="ECO:0000256" key="2">
    <source>
        <dbReference type="ARBA" id="ARBA00012553"/>
    </source>
</evidence>
<dbReference type="Proteomes" id="UP001294412">
    <property type="component" value="Unassembled WGS sequence"/>
</dbReference>
<evidence type="ECO:0000256" key="3">
    <source>
        <dbReference type="ARBA" id="ARBA00023239"/>
    </source>
</evidence>
<evidence type="ECO:0000256" key="6">
    <source>
        <dbReference type="ARBA" id="ARBA00047628"/>
    </source>
</evidence>
<dbReference type="Pfam" id="PF04476">
    <property type="entry name" value="4HFCP_synth"/>
    <property type="match status" value="1"/>
</dbReference>
<protein>
    <recommendedName>
        <fullName evidence="2">(5-formylfuran-3-yl)methyl phosphate synthase</fullName>
        <ecNumber evidence="2">4.2.3.153</ecNumber>
    </recommendedName>
    <alternativeName>
        <fullName evidence="5">4-(hydroxymethyl)-2-furancarboxaldehyde-phosphate synthase</fullName>
    </alternativeName>
</protein>
<dbReference type="InterPro" id="IPR006157">
    <property type="entry name" value="FolB_dom"/>
</dbReference>
<feature type="domain" description="Dihydroneopterin aldolase/epimerase" evidence="7">
    <location>
        <begin position="252"/>
        <end position="359"/>
    </location>
</feature>
<evidence type="ECO:0000313" key="9">
    <source>
        <dbReference type="Proteomes" id="UP001294412"/>
    </source>
</evidence>
<gene>
    <name evidence="8" type="ORF">U0C82_01730</name>
</gene>
<keyword evidence="3" id="KW-0456">Lyase</keyword>
<dbReference type="SMART" id="SM00905">
    <property type="entry name" value="FolB"/>
    <property type="match status" value="1"/>
</dbReference>
<dbReference type="RefSeq" id="WP_322185270.1">
    <property type="nucleotide sequence ID" value="NZ_JAXLPB010000001.1"/>
</dbReference>
<evidence type="ECO:0000256" key="5">
    <source>
        <dbReference type="ARBA" id="ARBA00032523"/>
    </source>
</evidence>
<accession>A0ABU5HYL4</accession>
<dbReference type="SUPFAM" id="SSF55620">
    <property type="entry name" value="Tetrahydrobiopterin biosynthesis enzymes-like"/>
    <property type="match status" value="1"/>
</dbReference>
<proteinExistence type="predicted"/>
<evidence type="ECO:0000256" key="1">
    <source>
        <dbReference type="ARBA" id="ARBA00003810"/>
    </source>
</evidence>
<evidence type="ECO:0000313" key="8">
    <source>
        <dbReference type="EMBL" id="MDY8107868.1"/>
    </source>
</evidence>
<name>A0ABU5HYL4_9HYPH</name>
<evidence type="ECO:0000256" key="4">
    <source>
        <dbReference type="ARBA" id="ARBA00023270"/>
    </source>
</evidence>
<keyword evidence="9" id="KW-1185">Reference proteome</keyword>
<dbReference type="Gene3D" id="3.30.1130.10">
    <property type="match status" value="1"/>
</dbReference>
<reference evidence="8 9" key="1">
    <citation type="submission" date="2023-12" db="EMBL/GenBank/DDBJ databases">
        <title>Description of Novel Strain Fulvimarina sp. 2208YS6-2-32 isolated from Uroteuthis (Photololigo) edulis.</title>
        <authorList>
            <person name="Park J.-S."/>
        </authorList>
    </citation>
    <scope>NUCLEOTIDE SEQUENCE [LARGE SCALE GENOMIC DNA]</scope>
    <source>
        <strain evidence="8 9">2208YS6-2-32</strain>
    </source>
</reference>
<keyword evidence="4" id="KW-0704">Schiff base</keyword>
<sequence>MIKLLASVSGPAEALVALRGGADIIDLKNPSDGALGAVSPKIIEETIAAVGARRAISAVAGNLPMEPEAVARAIEARCAADYVKIGLFPASREDIAAVIEAASHYSEKSLLIAVLFADREPDFSLLEELADHGFCGAMLDTMEKGAGGLTRHLSPARLRDFVTRAKSLNLMVGLAGSLEAPDVQRLSILEPDYLGFRGALTSGRRDAAIDEARVREIATLIAGTSSIAHPLSDPSHALDRQDAPVMAGGDRVFVEDFVLPLEIGAYAHEHGRTQEVRFSVEAIVAPIPSAARTMADIYSYDVIIDAIRTIAEAGHTVLVEELATRLAEDLLLDPRVRQIRVRIEKLGLGPGAVGVEIARRRPQSAPLR</sequence>
<dbReference type="Pfam" id="PF02152">
    <property type="entry name" value="FolB"/>
    <property type="match status" value="1"/>
</dbReference>
<dbReference type="EC" id="4.2.3.153" evidence="2"/>
<comment type="catalytic activity">
    <reaction evidence="6">
        <text>2 D-glyceraldehyde 3-phosphate = 4-(hydroxymethyl)-2-furancarboxaldehyde phosphate + phosphate + 2 H2O</text>
        <dbReference type="Rhea" id="RHEA:43536"/>
        <dbReference type="ChEBI" id="CHEBI:15377"/>
        <dbReference type="ChEBI" id="CHEBI:43474"/>
        <dbReference type="ChEBI" id="CHEBI:59776"/>
        <dbReference type="ChEBI" id="CHEBI:83407"/>
        <dbReference type="EC" id="4.2.3.153"/>
    </reaction>
</comment>
<comment type="caution">
    <text evidence="8">The sequence shown here is derived from an EMBL/GenBank/DDBJ whole genome shotgun (WGS) entry which is preliminary data.</text>
</comment>
<organism evidence="8 9">
    <name type="scientific">Fulvimarina uroteuthidis</name>
    <dbReference type="NCBI Taxonomy" id="3098149"/>
    <lineage>
        <taxon>Bacteria</taxon>
        <taxon>Pseudomonadati</taxon>
        <taxon>Pseudomonadota</taxon>
        <taxon>Alphaproteobacteria</taxon>
        <taxon>Hyphomicrobiales</taxon>
        <taxon>Aurantimonadaceae</taxon>
        <taxon>Fulvimarina</taxon>
    </lineage>
</organism>